<dbReference type="SUPFAM" id="SSF46785">
    <property type="entry name" value="Winged helix' DNA-binding domain"/>
    <property type="match status" value="1"/>
</dbReference>
<accession>A0A9E9LX79</accession>
<dbReference type="InterPro" id="IPR036388">
    <property type="entry name" value="WH-like_DNA-bd_sf"/>
</dbReference>
<dbReference type="EMBL" id="CP098242">
    <property type="protein sequence ID" value="WAW10941.1"/>
    <property type="molecule type" value="Genomic_DNA"/>
</dbReference>
<dbReference type="SUPFAM" id="SSF53850">
    <property type="entry name" value="Periplasmic binding protein-like II"/>
    <property type="match status" value="1"/>
</dbReference>
<dbReference type="AlphaFoldDB" id="A0A9E9LX79"/>
<dbReference type="RefSeq" id="WP_269310016.1">
    <property type="nucleotide sequence ID" value="NZ_CP098242.1"/>
</dbReference>
<reference evidence="6" key="1">
    <citation type="journal article" date="2022" name="Front. Microbiol.">
        <title>New perspectives on an old grouping: The genomic and phenotypic variability of Oxalobacter formigenes and the implications for calcium oxalate stone prevention.</title>
        <authorList>
            <person name="Chmiel J.A."/>
            <person name="Carr C."/>
            <person name="Stuivenberg G.A."/>
            <person name="Venema R."/>
            <person name="Chanyi R.M."/>
            <person name="Al K.F."/>
            <person name="Giguere D."/>
            <person name="Say H."/>
            <person name="Akouris P.P."/>
            <person name="Dominguez Romero S.A."/>
            <person name="Kwong A."/>
            <person name="Tai V."/>
            <person name="Koval S.F."/>
            <person name="Razvi H."/>
            <person name="Bjazevic J."/>
            <person name="Burton J.P."/>
        </authorList>
    </citation>
    <scope>NUCLEOTIDE SEQUENCE</scope>
    <source>
        <strain evidence="6">WoOx3</strain>
    </source>
</reference>
<evidence type="ECO:0000256" key="2">
    <source>
        <dbReference type="ARBA" id="ARBA00023015"/>
    </source>
</evidence>
<keyword evidence="4" id="KW-0804">Transcription</keyword>
<dbReference type="GO" id="GO:0003677">
    <property type="term" value="F:DNA binding"/>
    <property type="evidence" value="ECO:0007669"/>
    <property type="project" value="UniProtKB-KW"/>
</dbReference>
<sequence length="301" mass="34346">MNLTQLRYVMAVAETGSFTAAAERCYVTQPTLSNGIAQLEEEFEERLFTRTTRSVSLTPFGEHILPYIEQVMNTQANLIHEVRHYVRPAKPVIRIGTSPLVNPAWLGSTISRYQQKNPEMEIILHEQNMADLYRMLDDGLLDFVFGVRQNRRNSWHAVFLYEEPLFFIPRGKKLPSLTEKKSVLFDDIATETFVMVPDACGLARSTRNLFRTHRRKLNEYSGEALSYQVLEEWASLGLGAAILPQSRLSSGYKKVFPIASKSGKNITIAFEAVWPKPHSLPQHLQGFVQHLQQTAHQAKEE</sequence>
<dbReference type="FunFam" id="1.10.10.10:FF:000001">
    <property type="entry name" value="LysR family transcriptional regulator"/>
    <property type="match status" value="1"/>
</dbReference>
<organism evidence="6 7">
    <name type="scientific">Oxalobacter vibrioformis</name>
    <dbReference type="NCBI Taxonomy" id="933080"/>
    <lineage>
        <taxon>Bacteria</taxon>
        <taxon>Pseudomonadati</taxon>
        <taxon>Pseudomonadota</taxon>
        <taxon>Betaproteobacteria</taxon>
        <taxon>Burkholderiales</taxon>
        <taxon>Oxalobacteraceae</taxon>
        <taxon>Oxalobacter</taxon>
    </lineage>
</organism>
<dbReference type="GO" id="GO:0005829">
    <property type="term" value="C:cytosol"/>
    <property type="evidence" value="ECO:0007669"/>
    <property type="project" value="TreeGrafter"/>
</dbReference>
<dbReference type="Gene3D" id="1.10.10.10">
    <property type="entry name" value="Winged helix-like DNA-binding domain superfamily/Winged helix DNA-binding domain"/>
    <property type="match status" value="1"/>
</dbReference>
<proteinExistence type="inferred from homology"/>
<gene>
    <name evidence="6" type="ORF">NB640_04700</name>
</gene>
<dbReference type="CDD" id="cd05466">
    <property type="entry name" value="PBP2_LTTR_substrate"/>
    <property type="match status" value="1"/>
</dbReference>
<comment type="similarity">
    <text evidence="1">Belongs to the LysR transcriptional regulatory family.</text>
</comment>
<feature type="domain" description="HTH lysR-type" evidence="5">
    <location>
        <begin position="1"/>
        <end position="58"/>
    </location>
</feature>
<evidence type="ECO:0000256" key="1">
    <source>
        <dbReference type="ARBA" id="ARBA00009437"/>
    </source>
</evidence>
<dbReference type="PRINTS" id="PR00039">
    <property type="entry name" value="HTHLYSR"/>
</dbReference>
<dbReference type="InterPro" id="IPR000847">
    <property type="entry name" value="LysR_HTH_N"/>
</dbReference>
<dbReference type="GO" id="GO:0003700">
    <property type="term" value="F:DNA-binding transcription factor activity"/>
    <property type="evidence" value="ECO:0007669"/>
    <property type="project" value="InterPro"/>
</dbReference>
<evidence type="ECO:0000256" key="4">
    <source>
        <dbReference type="ARBA" id="ARBA00023163"/>
    </source>
</evidence>
<dbReference type="KEGG" id="ovb:NB640_04700"/>
<evidence type="ECO:0000313" key="6">
    <source>
        <dbReference type="EMBL" id="WAW10941.1"/>
    </source>
</evidence>
<dbReference type="Gene3D" id="3.40.190.290">
    <property type="match status" value="1"/>
</dbReference>
<protein>
    <submittedName>
        <fullName evidence="6">LysR family transcriptional regulator</fullName>
    </submittedName>
</protein>
<dbReference type="Pfam" id="PF00126">
    <property type="entry name" value="HTH_1"/>
    <property type="match status" value="1"/>
</dbReference>
<evidence type="ECO:0000256" key="3">
    <source>
        <dbReference type="ARBA" id="ARBA00023125"/>
    </source>
</evidence>
<keyword evidence="3" id="KW-0238">DNA-binding</keyword>
<name>A0A9E9LX79_9BURK</name>
<dbReference type="InterPro" id="IPR005119">
    <property type="entry name" value="LysR_subst-bd"/>
</dbReference>
<dbReference type="PROSITE" id="PS50931">
    <property type="entry name" value="HTH_LYSR"/>
    <property type="match status" value="1"/>
</dbReference>
<evidence type="ECO:0000313" key="7">
    <source>
        <dbReference type="Proteomes" id="UP001156215"/>
    </source>
</evidence>
<dbReference type="Proteomes" id="UP001156215">
    <property type="component" value="Chromosome"/>
</dbReference>
<dbReference type="PANTHER" id="PTHR30419">
    <property type="entry name" value="HTH-TYPE TRANSCRIPTIONAL REGULATOR YBHD"/>
    <property type="match status" value="1"/>
</dbReference>
<evidence type="ECO:0000259" key="5">
    <source>
        <dbReference type="PROSITE" id="PS50931"/>
    </source>
</evidence>
<dbReference type="Pfam" id="PF03466">
    <property type="entry name" value="LysR_substrate"/>
    <property type="match status" value="1"/>
</dbReference>
<keyword evidence="7" id="KW-1185">Reference proteome</keyword>
<keyword evidence="2" id="KW-0805">Transcription regulation</keyword>
<dbReference type="InterPro" id="IPR036390">
    <property type="entry name" value="WH_DNA-bd_sf"/>
</dbReference>
<dbReference type="InterPro" id="IPR050950">
    <property type="entry name" value="HTH-type_LysR_regulators"/>
</dbReference>